<reference evidence="1" key="2">
    <citation type="journal article" date="2015" name="Data Brief">
        <title>Shoot transcriptome of the giant reed, Arundo donax.</title>
        <authorList>
            <person name="Barrero R.A."/>
            <person name="Guerrero F.D."/>
            <person name="Moolhuijzen P."/>
            <person name="Goolsby J.A."/>
            <person name="Tidwell J."/>
            <person name="Bellgard S.E."/>
            <person name="Bellgard M.I."/>
        </authorList>
    </citation>
    <scope>NUCLEOTIDE SEQUENCE</scope>
    <source>
        <tissue evidence="1">Shoot tissue taken approximately 20 cm above the soil surface</tissue>
    </source>
</reference>
<dbReference type="AlphaFoldDB" id="A0A0A9ALH3"/>
<evidence type="ECO:0000313" key="1">
    <source>
        <dbReference type="EMBL" id="JAD47942.1"/>
    </source>
</evidence>
<protein>
    <submittedName>
        <fullName evidence="1">Uncharacterized protein</fullName>
    </submittedName>
</protein>
<proteinExistence type="predicted"/>
<organism evidence="1">
    <name type="scientific">Arundo donax</name>
    <name type="common">Giant reed</name>
    <name type="synonym">Donax arundinaceus</name>
    <dbReference type="NCBI Taxonomy" id="35708"/>
    <lineage>
        <taxon>Eukaryota</taxon>
        <taxon>Viridiplantae</taxon>
        <taxon>Streptophyta</taxon>
        <taxon>Embryophyta</taxon>
        <taxon>Tracheophyta</taxon>
        <taxon>Spermatophyta</taxon>
        <taxon>Magnoliopsida</taxon>
        <taxon>Liliopsida</taxon>
        <taxon>Poales</taxon>
        <taxon>Poaceae</taxon>
        <taxon>PACMAD clade</taxon>
        <taxon>Arundinoideae</taxon>
        <taxon>Arundineae</taxon>
        <taxon>Arundo</taxon>
    </lineage>
</organism>
<name>A0A0A9ALH3_ARUDO</name>
<dbReference type="EMBL" id="GBRH01249953">
    <property type="protein sequence ID" value="JAD47942.1"/>
    <property type="molecule type" value="Transcribed_RNA"/>
</dbReference>
<sequence length="46" mass="5284">MKVWSTQMPIINLLCKSGISHFSIVFQKKNGEGIIVHRMVKQQATR</sequence>
<accession>A0A0A9ALH3</accession>
<reference evidence="1" key="1">
    <citation type="submission" date="2014-09" db="EMBL/GenBank/DDBJ databases">
        <authorList>
            <person name="Magalhaes I.L.F."/>
            <person name="Oliveira U."/>
            <person name="Santos F.R."/>
            <person name="Vidigal T.H.D.A."/>
            <person name="Brescovit A.D."/>
            <person name="Santos A.J."/>
        </authorList>
    </citation>
    <scope>NUCLEOTIDE SEQUENCE</scope>
    <source>
        <tissue evidence="1">Shoot tissue taken approximately 20 cm above the soil surface</tissue>
    </source>
</reference>